<dbReference type="InterPro" id="IPR058792">
    <property type="entry name" value="Beta-barrel_RND_2"/>
</dbReference>
<comment type="caution">
    <text evidence="5">The sequence shown here is derived from an EMBL/GenBank/DDBJ whole genome shotgun (WGS) entry which is preliminary data.</text>
</comment>
<evidence type="ECO:0000259" key="3">
    <source>
        <dbReference type="Pfam" id="PF25954"/>
    </source>
</evidence>
<proteinExistence type="inferred from homology"/>
<feature type="domain" description="CusB-like beta-barrel" evidence="3">
    <location>
        <begin position="220"/>
        <end position="286"/>
    </location>
</feature>
<dbReference type="Pfam" id="PF25973">
    <property type="entry name" value="BSH_CzcB"/>
    <property type="match status" value="1"/>
</dbReference>
<feature type="coiled-coil region" evidence="2">
    <location>
        <begin position="95"/>
        <end position="122"/>
    </location>
</feature>
<protein>
    <submittedName>
        <fullName evidence="5">Efflux RND transporter periplasmic adaptor subunit</fullName>
    </submittedName>
</protein>
<dbReference type="GO" id="GO:0015562">
    <property type="term" value="F:efflux transmembrane transporter activity"/>
    <property type="evidence" value="ECO:0007669"/>
    <property type="project" value="TreeGrafter"/>
</dbReference>
<dbReference type="Pfam" id="PF25954">
    <property type="entry name" value="Beta-barrel_RND_2"/>
    <property type="match status" value="1"/>
</dbReference>
<dbReference type="Gene3D" id="1.10.287.470">
    <property type="entry name" value="Helix hairpin bin"/>
    <property type="match status" value="1"/>
</dbReference>
<dbReference type="PANTHER" id="PTHR30469">
    <property type="entry name" value="MULTIDRUG RESISTANCE PROTEIN MDTA"/>
    <property type="match status" value="1"/>
</dbReference>
<evidence type="ECO:0000313" key="6">
    <source>
        <dbReference type="Proteomes" id="UP000470384"/>
    </source>
</evidence>
<dbReference type="PANTHER" id="PTHR30469:SF15">
    <property type="entry name" value="HLYD FAMILY OF SECRETION PROTEINS"/>
    <property type="match status" value="1"/>
</dbReference>
<evidence type="ECO:0000259" key="4">
    <source>
        <dbReference type="Pfam" id="PF25973"/>
    </source>
</evidence>
<dbReference type="AlphaFoldDB" id="A0A845Q9U6"/>
<dbReference type="Proteomes" id="UP000470384">
    <property type="component" value="Unassembled WGS sequence"/>
</dbReference>
<accession>A0A845Q9U6</accession>
<comment type="similarity">
    <text evidence="1">Belongs to the membrane fusion protein (MFP) (TC 8.A.1) family.</text>
</comment>
<dbReference type="Gene3D" id="2.40.420.20">
    <property type="match status" value="1"/>
</dbReference>
<dbReference type="NCBIfam" id="TIGR01730">
    <property type="entry name" value="RND_mfp"/>
    <property type="match status" value="1"/>
</dbReference>
<gene>
    <name evidence="5" type="ORF">GTQ45_06680</name>
</gene>
<reference evidence="5 6" key="1">
    <citation type="journal article" date="2016" name="Int. J. Syst. Evol. Microbiol.">
        <title>Pyruvatibacter mobilis gen. nov., sp. nov., a marine bacterium from the culture broth of Picochlorum sp. 122.</title>
        <authorList>
            <person name="Wang G."/>
            <person name="Tang M."/>
            <person name="Wu H."/>
            <person name="Dai S."/>
            <person name="Li T."/>
            <person name="Chen C."/>
            <person name="He H."/>
            <person name="Fan J."/>
            <person name="Xiang W."/>
            <person name="Li X."/>
        </authorList>
    </citation>
    <scope>NUCLEOTIDE SEQUENCE [LARGE SCALE GENOMIC DNA]</scope>
    <source>
        <strain evidence="5 6">GYP-11</strain>
    </source>
</reference>
<dbReference type="InterPro" id="IPR058647">
    <property type="entry name" value="BSH_CzcB-like"/>
</dbReference>
<name>A0A845Q9U6_9HYPH</name>
<sequence length="380" mass="40378">MRGIGASAMMLGALLGGCGDADDAASAQAAAPEPVVMASAVVSEVKIEQPIVGTGTIAPLQSTDLGPRVDGIVEKIFVRVGQRVSAGDELFRTRDTELKLRVQELENEVRLAKATATEASREFNRISKLHKRGNASAGALDKSRAGHETAQARLGIAQAKLGQAAQALEDAVVTAPYDGVITARNVHEGKFMATRGGGFGGDGGGGVVQIMEIHIVAAIVDVPEVHLSKFQVGTRAKVIVDGLNDEFESEIHRINDYIDPVKRTIEVRIGLANDDYRIKPGSFARALIYPPAATVLSLPRGTVLGYEDQQYVFVELDGVATRRSVRTAQLDAEHLVILDGLTKGERVLSGPGLRLLVEGDPVVIREMPDTDTTDKDGPHA</sequence>
<evidence type="ECO:0000313" key="5">
    <source>
        <dbReference type="EMBL" id="NBG95415.1"/>
    </source>
</evidence>
<keyword evidence="6" id="KW-1185">Reference proteome</keyword>
<evidence type="ECO:0000256" key="1">
    <source>
        <dbReference type="ARBA" id="ARBA00009477"/>
    </source>
</evidence>
<dbReference type="GO" id="GO:1990281">
    <property type="term" value="C:efflux pump complex"/>
    <property type="evidence" value="ECO:0007669"/>
    <property type="project" value="TreeGrafter"/>
</dbReference>
<dbReference type="SUPFAM" id="SSF111369">
    <property type="entry name" value="HlyD-like secretion proteins"/>
    <property type="match status" value="1"/>
</dbReference>
<dbReference type="Gene3D" id="2.40.30.170">
    <property type="match status" value="1"/>
</dbReference>
<dbReference type="RefSeq" id="WP_160587405.1">
    <property type="nucleotide sequence ID" value="NZ_BMHN01000001.1"/>
</dbReference>
<dbReference type="InterPro" id="IPR006143">
    <property type="entry name" value="RND_pump_MFP"/>
</dbReference>
<dbReference type="EMBL" id="WXYQ01000005">
    <property type="protein sequence ID" value="NBG95415.1"/>
    <property type="molecule type" value="Genomic_DNA"/>
</dbReference>
<feature type="domain" description="CzcB-like barrel-sandwich hybrid" evidence="4">
    <location>
        <begin position="65"/>
        <end position="192"/>
    </location>
</feature>
<dbReference type="PROSITE" id="PS51257">
    <property type="entry name" value="PROKAR_LIPOPROTEIN"/>
    <property type="match status" value="1"/>
</dbReference>
<organism evidence="5 6">
    <name type="scientific">Pyruvatibacter mobilis</name>
    <dbReference type="NCBI Taxonomy" id="1712261"/>
    <lineage>
        <taxon>Bacteria</taxon>
        <taxon>Pseudomonadati</taxon>
        <taxon>Pseudomonadota</taxon>
        <taxon>Alphaproteobacteria</taxon>
        <taxon>Hyphomicrobiales</taxon>
        <taxon>Parvibaculaceae</taxon>
        <taxon>Pyruvatibacter</taxon>
    </lineage>
</organism>
<evidence type="ECO:0000256" key="2">
    <source>
        <dbReference type="SAM" id="Coils"/>
    </source>
</evidence>
<dbReference type="GeneID" id="300655121"/>
<keyword evidence="2" id="KW-0175">Coiled coil</keyword>
<dbReference type="OrthoDB" id="9806939at2"/>
<dbReference type="Gene3D" id="2.40.50.100">
    <property type="match status" value="1"/>
</dbReference>